<accession>A0A6A5THA6</accession>
<dbReference type="EMBL" id="ML977016">
    <property type="protein sequence ID" value="KAF1951550.1"/>
    <property type="molecule type" value="Genomic_DNA"/>
</dbReference>
<feature type="transmembrane region" description="Helical" evidence="7">
    <location>
        <begin position="29"/>
        <end position="49"/>
    </location>
</feature>
<dbReference type="SUPFAM" id="SSF103473">
    <property type="entry name" value="MFS general substrate transporter"/>
    <property type="match status" value="1"/>
</dbReference>
<dbReference type="InterPro" id="IPR011701">
    <property type="entry name" value="MFS"/>
</dbReference>
<evidence type="ECO:0000256" key="7">
    <source>
        <dbReference type="SAM" id="Phobius"/>
    </source>
</evidence>
<feature type="transmembrane region" description="Helical" evidence="7">
    <location>
        <begin position="226"/>
        <end position="245"/>
    </location>
</feature>
<comment type="similarity">
    <text evidence="2">Belongs to the major facilitator superfamily. TCR/Tet family.</text>
</comment>
<feature type="transmembrane region" description="Helical" evidence="7">
    <location>
        <begin position="387"/>
        <end position="409"/>
    </location>
</feature>
<name>A0A6A5THA6_9PLEO</name>
<feature type="transmembrane region" description="Helical" evidence="7">
    <location>
        <begin position="506"/>
        <end position="524"/>
    </location>
</feature>
<dbReference type="PANTHER" id="PTHR23501:SF102">
    <property type="entry name" value="DRUG TRANSPORTER, PUTATIVE (AFU_ORTHOLOGUE AFUA_3G08530)-RELATED"/>
    <property type="match status" value="1"/>
</dbReference>
<evidence type="ECO:0000256" key="5">
    <source>
        <dbReference type="ARBA" id="ARBA00023136"/>
    </source>
</evidence>
<feature type="region of interest" description="Disordered" evidence="6">
    <location>
        <begin position="1"/>
        <end position="25"/>
    </location>
</feature>
<feature type="transmembrane region" description="Helical" evidence="7">
    <location>
        <begin position="361"/>
        <end position="381"/>
    </location>
</feature>
<reference evidence="9" key="1">
    <citation type="journal article" date="2020" name="Stud. Mycol.">
        <title>101 Dothideomycetes genomes: a test case for predicting lifestyles and emergence of pathogens.</title>
        <authorList>
            <person name="Haridas S."/>
            <person name="Albert R."/>
            <person name="Binder M."/>
            <person name="Bloem J."/>
            <person name="Labutti K."/>
            <person name="Salamov A."/>
            <person name="Andreopoulos B."/>
            <person name="Baker S."/>
            <person name="Barry K."/>
            <person name="Bills G."/>
            <person name="Bluhm B."/>
            <person name="Cannon C."/>
            <person name="Castanera R."/>
            <person name="Culley D."/>
            <person name="Daum C."/>
            <person name="Ezra D."/>
            <person name="Gonzalez J."/>
            <person name="Henrissat B."/>
            <person name="Kuo A."/>
            <person name="Liang C."/>
            <person name="Lipzen A."/>
            <person name="Lutzoni F."/>
            <person name="Magnuson J."/>
            <person name="Mondo S."/>
            <person name="Nolan M."/>
            <person name="Ohm R."/>
            <person name="Pangilinan J."/>
            <person name="Park H.-J."/>
            <person name="Ramirez L."/>
            <person name="Alfaro M."/>
            <person name="Sun H."/>
            <person name="Tritt A."/>
            <person name="Yoshinaga Y."/>
            <person name="Zwiers L.-H."/>
            <person name="Turgeon B."/>
            <person name="Goodwin S."/>
            <person name="Spatafora J."/>
            <person name="Crous P."/>
            <person name="Grigoriev I."/>
        </authorList>
    </citation>
    <scope>NUCLEOTIDE SEQUENCE</scope>
    <source>
        <strain evidence="9">CBS 675.92</strain>
    </source>
</reference>
<gene>
    <name evidence="9" type="ORF">CC80DRAFT_519285</name>
</gene>
<feature type="transmembrane region" description="Helical" evidence="7">
    <location>
        <begin position="333"/>
        <end position="354"/>
    </location>
</feature>
<evidence type="ECO:0000256" key="3">
    <source>
        <dbReference type="ARBA" id="ARBA00022692"/>
    </source>
</evidence>
<dbReference type="AlphaFoldDB" id="A0A6A5THA6"/>
<dbReference type="Pfam" id="PF07690">
    <property type="entry name" value="MFS_1"/>
    <property type="match status" value="1"/>
</dbReference>
<dbReference type="InterPro" id="IPR036259">
    <property type="entry name" value="MFS_trans_sf"/>
</dbReference>
<dbReference type="Proteomes" id="UP000800035">
    <property type="component" value="Unassembled WGS sequence"/>
</dbReference>
<feature type="transmembrane region" description="Helical" evidence="7">
    <location>
        <begin position="100"/>
        <end position="126"/>
    </location>
</feature>
<feature type="transmembrane region" description="Helical" evidence="7">
    <location>
        <begin position="157"/>
        <end position="179"/>
    </location>
</feature>
<protein>
    <submittedName>
        <fullName evidence="9">MFS general substrate transporter</fullName>
    </submittedName>
</protein>
<organism evidence="9 10">
    <name type="scientific">Byssothecium circinans</name>
    <dbReference type="NCBI Taxonomy" id="147558"/>
    <lineage>
        <taxon>Eukaryota</taxon>
        <taxon>Fungi</taxon>
        <taxon>Dikarya</taxon>
        <taxon>Ascomycota</taxon>
        <taxon>Pezizomycotina</taxon>
        <taxon>Dothideomycetes</taxon>
        <taxon>Pleosporomycetidae</taxon>
        <taxon>Pleosporales</taxon>
        <taxon>Massarineae</taxon>
        <taxon>Massarinaceae</taxon>
        <taxon>Byssothecium</taxon>
    </lineage>
</organism>
<evidence type="ECO:0000259" key="8">
    <source>
        <dbReference type="PROSITE" id="PS50850"/>
    </source>
</evidence>
<keyword evidence="5 7" id="KW-0472">Membrane</keyword>
<dbReference type="InterPro" id="IPR020846">
    <property type="entry name" value="MFS_dom"/>
</dbReference>
<dbReference type="GO" id="GO:0022857">
    <property type="term" value="F:transmembrane transporter activity"/>
    <property type="evidence" value="ECO:0007669"/>
    <property type="project" value="InterPro"/>
</dbReference>
<proteinExistence type="inferred from homology"/>
<evidence type="ECO:0000256" key="6">
    <source>
        <dbReference type="SAM" id="MobiDB-lite"/>
    </source>
</evidence>
<feature type="transmembrane region" description="Helical" evidence="7">
    <location>
        <begin position="69"/>
        <end position="88"/>
    </location>
</feature>
<dbReference type="PROSITE" id="PS50850">
    <property type="entry name" value="MFS"/>
    <property type="match status" value="1"/>
</dbReference>
<dbReference type="PANTHER" id="PTHR23501">
    <property type="entry name" value="MAJOR FACILITATOR SUPERFAMILY"/>
    <property type="match status" value="1"/>
</dbReference>
<evidence type="ECO:0000313" key="9">
    <source>
        <dbReference type="EMBL" id="KAF1951550.1"/>
    </source>
</evidence>
<comment type="subcellular location">
    <subcellularLocation>
        <location evidence="1">Membrane</location>
        <topology evidence="1">Multi-pass membrane protein</topology>
    </subcellularLocation>
</comment>
<feature type="transmembrane region" description="Helical" evidence="7">
    <location>
        <begin position="251"/>
        <end position="276"/>
    </location>
</feature>
<feature type="transmembrane region" description="Helical" evidence="7">
    <location>
        <begin position="185"/>
        <end position="206"/>
    </location>
</feature>
<feature type="domain" description="Major facilitator superfamily (MFS) profile" evidence="8">
    <location>
        <begin position="34"/>
        <end position="528"/>
    </location>
</feature>
<dbReference type="OrthoDB" id="10021397at2759"/>
<evidence type="ECO:0000256" key="1">
    <source>
        <dbReference type="ARBA" id="ARBA00004141"/>
    </source>
</evidence>
<feature type="transmembrane region" description="Helical" evidence="7">
    <location>
        <begin position="430"/>
        <end position="450"/>
    </location>
</feature>
<feature type="compositionally biased region" description="Polar residues" evidence="6">
    <location>
        <begin position="1"/>
        <end position="13"/>
    </location>
</feature>
<feature type="transmembrane region" description="Helical" evidence="7">
    <location>
        <begin position="132"/>
        <end position="150"/>
    </location>
</feature>
<evidence type="ECO:0000313" key="10">
    <source>
        <dbReference type="Proteomes" id="UP000800035"/>
    </source>
</evidence>
<feature type="transmembrane region" description="Helical" evidence="7">
    <location>
        <begin position="297"/>
        <end position="321"/>
    </location>
</feature>
<dbReference type="Gene3D" id="1.20.1720.10">
    <property type="entry name" value="Multidrug resistance protein D"/>
    <property type="match status" value="1"/>
</dbReference>
<sequence length="609" mass="64728">MSTTCTLTTVGETSSPSEPSAPPSSRPSIATLLCFCALTLSIFLVALDTVLIPTALPSIALDFHIPNSLYAWTGSAYLLANAASIPFWGKLSDVFGRKPIILISNSIFLGGSIVCALSISATMLVAGRAVQGLGGGGVNVLVYVCVADMFAIRDRSFYMGIVGAMYAVASALGPVLGGVFAQNIGWRWCFYINLPLVSIAIITLYFTVRLHDPRTPFLTGMKTLDWLGTITILTATLLLLVGLQLGGTSTYAQPLVISFLIIGPLAYIAFPFTQWWEEKRKGSPIMPLRIFRDISNLCALGVCACDALVFNSVAYFLPLYFQLVLDVSPGTSGVYMLAVAIPLALVSFLGGWIIDKTGRYLEVLQAGLALMTVGVGLLIAFTTSLNVGMIIGFLIVIGIGFGPNFHAPLIALQTRIQESDMGSGTSAFGFVRMVSGAIGVVVGQVVFQILMRPHFADFTNAGISSDFAHALAGGQSISQAERVAQLPEGQRFVVRSGMTAALKGVWIFYTVVSALGLLVSFGIARKKLGGEKVQCHKTNQPLSTTPLQEALSVPDPPLYEKYKGKDDAVCVFVQKSDVDGRSRLGCGSKASVDGWLRLGFVGKTGNPGV</sequence>
<keyword evidence="3 7" id="KW-0812">Transmembrane</keyword>
<dbReference type="PRINTS" id="PR01036">
    <property type="entry name" value="TCRTETB"/>
</dbReference>
<dbReference type="GO" id="GO:0005886">
    <property type="term" value="C:plasma membrane"/>
    <property type="evidence" value="ECO:0007669"/>
    <property type="project" value="TreeGrafter"/>
</dbReference>
<evidence type="ECO:0000256" key="4">
    <source>
        <dbReference type="ARBA" id="ARBA00022989"/>
    </source>
</evidence>
<keyword evidence="10" id="KW-1185">Reference proteome</keyword>
<dbReference type="CDD" id="cd17502">
    <property type="entry name" value="MFS_Azr1_MDR_like"/>
    <property type="match status" value="1"/>
</dbReference>
<dbReference type="Gene3D" id="1.20.1250.20">
    <property type="entry name" value="MFS general substrate transporter like domains"/>
    <property type="match status" value="1"/>
</dbReference>
<keyword evidence="4 7" id="KW-1133">Transmembrane helix</keyword>
<evidence type="ECO:0000256" key="2">
    <source>
        <dbReference type="ARBA" id="ARBA00007520"/>
    </source>
</evidence>